<name>E8RUK9_ASTEC</name>
<evidence type="ECO:0000313" key="2">
    <source>
        <dbReference type="EMBL" id="ADU15134.1"/>
    </source>
</evidence>
<dbReference type="RefSeq" id="WP_013480948.1">
    <property type="nucleotide sequence ID" value="NC_014817.1"/>
</dbReference>
<proteinExistence type="predicted"/>
<dbReference type="Pfam" id="PF01551">
    <property type="entry name" value="Peptidase_M23"/>
    <property type="match status" value="1"/>
</dbReference>
<dbReference type="eggNOG" id="COG0739">
    <property type="taxonomic scope" value="Bacteria"/>
</dbReference>
<dbReference type="GO" id="GO:0004222">
    <property type="term" value="F:metalloendopeptidase activity"/>
    <property type="evidence" value="ECO:0007669"/>
    <property type="project" value="TreeGrafter"/>
</dbReference>
<feature type="domain" description="M23ase beta-sheet core" evidence="1">
    <location>
        <begin position="194"/>
        <end position="289"/>
    </location>
</feature>
<dbReference type="InterPro" id="IPR016047">
    <property type="entry name" value="M23ase_b-sheet_dom"/>
</dbReference>
<dbReference type="SUPFAM" id="SSF51261">
    <property type="entry name" value="Duplicated hybrid motif"/>
    <property type="match status" value="1"/>
</dbReference>
<accession>E8RUK9</accession>
<gene>
    <name evidence="2" type="ordered locus">Astex_3504</name>
</gene>
<dbReference type="InterPro" id="IPR050570">
    <property type="entry name" value="Cell_wall_metabolism_enzyme"/>
</dbReference>
<dbReference type="Gene3D" id="2.70.70.10">
    <property type="entry name" value="Glucose Permease (Domain IIA)"/>
    <property type="match status" value="1"/>
</dbReference>
<dbReference type="STRING" id="573065.Astex_3504"/>
<evidence type="ECO:0000313" key="3">
    <source>
        <dbReference type="Proteomes" id="UP000001492"/>
    </source>
</evidence>
<sequence>MESSERTLKRRHILGGGLALGFASSVTPGLLNADPRPYGSVWTRTLKSGPYNLTGKFVQGGFAIGRAEPRQEIILDGTARGLTSAHGDFIIGFDRDAPSMARLSIGSGPIMDFEILRTPYDTQRIDGLPSDQVIPSDPALLERIAKERELKNTGFASREDAIWFTHPYQWPLRRFVNSGRFGNQRILNGEPKSPHYGFDMAAPEGTPVYAPQTARVALAEPDLHFEGGLILLDHGQGLISMYLHLSTLTVKAGDFVTMGQIIGQVGQKGRATGPHLCWRLKWRDRALDPSLWIASSAQ</sequence>
<dbReference type="AlphaFoldDB" id="E8RUK9"/>
<evidence type="ECO:0000259" key="1">
    <source>
        <dbReference type="Pfam" id="PF01551"/>
    </source>
</evidence>
<dbReference type="HOGENOM" id="CLU_029425_5_5_5"/>
<keyword evidence="3" id="KW-1185">Reference proteome</keyword>
<dbReference type="KEGG" id="aex:Astex_3504"/>
<dbReference type="EMBL" id="CP002396">
    <property type="protein sequence ID" value="ADU15134.1"/>
    <property type="molecule type" value="Genomic_DNA"/>
</dbReference>
<dbReference type="Proteomes" id="UP000001492">
    <property type="component" value="Chromosome 2"/>
</dbReference>
<dbReference type="PANTHER" id="PTHR21666:SF285">
    <property type="entry name" value="M23 FAMILY METALLOPEPTIDASE"/>
    <property type="match status" value="1"/>
</dbReference>
<dbReference type="InterPro" id="IPR011055">
    <property type="entry name" value="Dup_hybrid_motif"/>
</dbReference>
<protein>
    <submittedName>
        <fullName evidence="2">Peptidase M23</fullName>
    </submittedName>
</protein>
<reference evidence="3" key="1">
    <citation type="submission" date="2010-12" db="EMBL/GenBank/DDBJ databases">
        <title>Complete sequence of chromosome 2 of Asticcacaulis excentricus CB 48.</title>
        <authorList>
            <consortium name="US DOE Joint Genome Institute"/>
            <person name="Lucas S."/>
            <person name="Copeland A."/>
            <person name="Lapidus A."/>
            <person name="Cheng J.-F."/>
            <person name="Bruce D."/>
            <person name="Goodwin L."/>
            <person name="Pitluck S."/>
            <person name="Teshima H."/>
            <person name="Davenport K."/>
            <person name="Detter J.C."/>
            <person name="Han C."/>
            <person name="Tapia R."/>
            <person name="Land M."/>
            <person name="Hauser L."/>
            <person name="Jeffries C."/>
            <person name="Kyrpides N."/>
            <person name="Ivanova N."/>
            <person name="Ovchinnikova G."/>
            <person name="Brun Y.V."/>
            <person name="Woyke T."/>
        </authorList>
    </citation>
    <scope>NUCLEOTIDE SEQUENCE [LARGE SCALE GENOMIC DNA]</scope>
    <source>
        <strain evidence="3">ATCC 15261 / DSM 4724 / KCTC 12464 / NCIMB 9791 / VKM B-1370 / CB 48</strain>
    </source>
</reference>
<dbReference type="PANTHER" id="PTHR21666">
    <property type="entry name" value="PEPTIDASE-RELATED"/>
    <property type="match status" value="1"/>
</dbReference>
<organism evidence="2 3">
    <name type="scientific">Asticcacaulis excentricus (strain ATCC 15261 / DSM 4724 / KCTC 12464 / NCIMB 9791 / VKM B-1370 / CB 48)</name>
    <dbReference type="NCBI Taxonomy" id="573065"/>
    <lineage>
        <taxon>Bacteria</taxon>
        <taxon>Pseudomonadati</taxon>
        <taxon>Pseudomonadota</taxon>
        <taxon>Alphaproteobacteria</taxon>
        <taxon>Caulobacterales</taxon>
        <taxon>Caulobacteraceae</taxon>
        <taxon>Asticcacaulis</taxon>
    </lineage>
</organism>
<dbReference type="CDD" id="cd12797">
    <property type="entry name" value="M23_peptidase"/>
    <property type="match status" value="1"/>
</dbReference>
<dbReference type="OrthoDB" id="9815245at2"/>